<protein>
    <recommendedName>
        <fullName evidence="1">AMP-dependent synthetase/ligase domain-containing protein</fullName>
    </recommendedName>
</protein>
<comment type="caution">
    <text evidence="2">The sequence shown here is derived from an EMBL/GenBank/DDBJ whole genome shotgun (WGS) entry which is preliminary data.</text>
</comment>
<dbReference type="AlphaFoldDB" id="A0A9P6E053"/>
<reference evidence="2" key="1">
    <citation type="journal article" date="2020" name="Nat. Commun.">
        <title>Large-scale genome sequencing of mycorrhizal fungi provides insights into the early evolution of symbiotic traits.</title>
        <authorList>
            <person name="Miyauchi S."/>
            <person name="Kiss E."/>
            <person name="Kuo A."/>
            <person name="Drula E."/>
            <person name="Kohler A."/>
            <person name="Sanchez-Garcia M."/>
            <person name="Morin E."/>
            <person name="Andreopoulos B."/>
            <person name="Barry K.W."/>
            <person name="Bonito G."/>
            <person name="Buee M."/>
            <person name="Carver A."/>
            <person name="Chen C."/>
            <person name="Cichocki N."/>
            <person name="Clum A."/>
            <person name="Culley D."/>
            <person name="Crous P.W."/>
            <person name="Fauchery L."/>
            <person name="Girlanda M."/>
            <person name="Hayes R.D."/>
            <person name="Keri Z."/>
            <person name="LaButti K."/>
            <person name="Lipzen A."/>
            <person name="Lombard V."/>
            <person name="Magnuson J."/>
            <person name="Maillard F."/>
            <person name="Murat C."/>
            <person name="Nolan M."/>
            <person name="Ohm R.A."/>
            <person name="Pangilinan J."/>
            <person name="Pereira M.F."/>
            <person name="Perotto S."/>
            <person name="Peter M."/>
            <person name="Pfister S."/>
            <person name="Riley R."/>
            <person name="Sitrit Y."/>
            <person name="Stielow J.B."/>
            <person name="Szollosi G."/>
            <person name="Zifcakova L."/>
            <person name="Stursova M."/>
            <person name="Spatafora J.W."/>
            <person name="Tedersoo L."/>
            <person name="Vaario L.M."/>
            <person name="Yamada A."/>
            <person name="Yan M."/>
            <person name="Wang P."/>
            <person name="Xu J."/>
            <person name="Bruns T."/>
            <person name="Baldrian P."/>
            <person name="Vilgalys R."/>
            <person name="Dunand C."/>
            <person name="Henrissat B."/>
            <person name="Grigoriev I.V."/>
            <person name="Hibbett D."/>
            <person name="Nagy L.G."/>
            <person name="Martin F.M."/>
        </authorList>
    </citation>
    <scope>NUCLEOTIDE SEQUENCE</scope>
    <source>
        <strain evidence="2">UP504</strain>
    </source>
</reference>
<dbReference type="Gene3D" id="3.40.50.12780">
    <property type="entry name" value="N-terminal domain of ligase-like"/>
    <property type="match status" value="1"/>
</dbReference>
<evidence type="ECO:0000313" key="2">
    <source>
        <dbReference type="EMBL" id="KAF9516670.1"/>
    </source>
</evidence>
<gene>
    <name evidence="2" type="ORF">BS47DRAFT_622826</name>
</gene>
<dbReference type="Proteomes" id="UP000886523">
    <property type="component" value="Unassembled WGS sequence"/>
</dbReference>
<dbReference type="InterPro" id="IPR042099">
    <property type="entry name" value="ANL_N_sf"/>
</dbReference>
<evidence type="ECO:0000259" key="1">
    <source>
        <dbReference type="Pfam" id="PF00501"/>
    </source>
</evidence>
<dbReference type="InterPro" id="IPR000873">
    <property type="entry name" value="AMP-dep_synth/lig_dom"/>
</dbReference>
<accession>A0A9P6E053</accession>
<dbReference type="EMBL" id="MU128937">
    <property type="protein sequence ID" value="KAF9516670.1"/>
    <property type="molecule type" value="Genomic_DNA"/>
</dbReference>
<dbReference type="Pfam" id="PF00501">
    <property type="entry name" value="AMP-binding"/>
    <property type="match status" value="1"/>
</dbReference>
<dbReference type="SUPFAM" id="SSF56801">
    <property type="entry name" value="Acetyl-CoA synthetase-like"/>
    <property type="match status" value="1"/>
</dbReference>
<evidence type="ECO:0000313" key="3">
    <source>
        <dbReference type="Proteomes" id="UP000886523"/>
    </source>
</evidence>
<organism evidence="2 3">
    <name type="scientific">Hydnum rufescens UP504</name>
    <dbReference type="NCBI Taxonomy" id="1448309"/>
    <lineage>
        <taxon>Eukaryota</taxon>
        <taxon>Fungi</taxon>
        <taxon>Dikarya</taxon>
        <taxon>Basidiomycota</taxon>
        <taxon>Agaricomycotina</taxon>
        <taxon>Agaricomycetes</taxon>
        <taxon>Cantharellales</taxon>
        <taxon>Hydnaceae</taxon>
        <taxon>Hydnum</taxon>
    </lineage>
</organism>
<proteinExistence type="predicted"/>
<keyword evidence="3" id="KW-1185">Reference proteome</keyword>
<feature type="domain" description="AMP-dependent synthetase/ligase" evidence="1">
    <location>
        <begin position="1"/>
        <end position="55"/>
    </location>
</feature>
<name>A0A9P6E053_9AGAM</name>
<sequence>MTETAGLCTSLLEGVEPCSGSIGRFLAETDYKILDANNNPVLAGARGELLVRGPSCVADTLITTLQMPSLSTPTASFVLEMRSKFDPMAISLS</sequence>